<reference evidence="2 3" key="1">
    <citation type="journal article" date="2019" name="Nat. Ecol. Evol.">
        <title>Megaphylogeny resolves global patterns of mushroom evolution.</title>
        <authorList>
            <person name="Varga T."/>
            <person name="Krizsan K."/>
            <person name="Foldi C."/>
            <person name="Dima B."/>
            <person name="Sanchez-Garcia M."/>
            <person name="Sanchez-Ramirez S."/>
            <person name="Szollosi G.J."/>
            <person name="Szarkandi J.G."/>
            <person name="Papp V."/>
            <person name="Albert L."/>
            <person name="Andreopoulos W."/>
            <person name="Angelini C."/>
            <person name="Antonin V."/>
            <person name="Barry K.W."/>
            <person name="Bougher N.L."/>
            <person name="Buchanan P."/>
            <person name="Buyck B."/>
            <person name="Bense V."/>
            <person name="Catcheside P."/>
            <person name="Chovatia M."/>
            <person name="Cooper J."/>
            <person name="Damon W."/>
            <person name="Desjardin D."/>
            <person name="Finy P."/>
            <person name="Geml J."/>
            <person name="Haridas S."/>
            <person name="Hughes K."/>
            <person name="Justo A."/>
            <person name="Karasinski D."/>
            <person name="Kautmanova I."/>
            <person name="Kiss B."/>
            <person name="Kocsube S."/>
            <person name="Kotiranta H."/>
            <person name="LaButti K.M."/>
            <person name="Lechner B.E."/>
            <person name="Liimatainen K."/>
            <person name="Lipzen A."/>
            <person name="Lukacs Z."/>
            <person name="Mihaltcheva S."/>
            <person name="Morgado L.N."/>
            <person name="Niskanen T."/>
            <person name="Noordeloos M.E."/>
            <person name="Ohm R.A."/>
            <person name="Ortiz-Santana B."/>
            <person name="Ovrebo C."/>
            <person name="Racz N."/>
            <person name="Riley R."/>
            <person name="Savchenko A."/>
            <person name="Shiryaev A."/>
            <person name="Soop K."/>
            <person name="Spirin V."/>
            <person name="Szebenyi C."/>
            <person name="Tomsovsky M."/>
            <person name="Tulloss R.E."/>
            <person name="Uehling J."/>
            <person name="Grigoriev I.V."/>
            <person name="Vagvolgyi C."/>
            <person name="Papp T."/>
            <person name="Martin F.M."/>
            <person name="Miettinen O."/>
            <person name="Hibbett D.S."/>
            <person name="Nagy L.G."/>
        </authorList>
    </citation>
    <scope>NUCLEOTIDE SEQUENCE [LARGE SCALE GENOMIC DNA]</scope>
    <source>
        <strain evidence="2 3">CBS 309.79</strain>
    </source>
</reference>
<keyword evidence="1" id="KW-0732">Signal</keyword>
<keyword evidence="3" id="KW-1185">Reference proteome</keyword>
<proteinExistence type="predicted"/>
<name>A0A5C3Q8P9_9AGAR</name>
<feature type="signal peptide" evidence="1">
    <location>
        <begin position="1"/>
        <end position="17"/>
    </location>
</feature>
<accession>A0A5C3Q8P9</accession>
<organism evidence="2 3">
    <name type="scientific">Pterulicium gracile</name>
    <dbReference type="NCBI Taxonomy" id="1884261"/>
    <lineage>
        <taxon>Eukaryota</taxon>
        <taxon>Fungi</taxon>
        <taxon>Dikarya</taxon>
        <taxon>Basidiomycota</taxon>
        <taxon>Agaricomycotina</taxon>
        <taxon>Agaricomycetes</taxon>
        <taxon>Agaricomycetidae</taxon>
        <taxon>Agaricales</taxon>
        <taxon>Pleurotineae</taxon>
        <taxon>Pterulaceae</taxon>
        <taxon>Pterulicium</taxon>
    </lineage>
</organism>
<evidence type="ECO:0008006" key="4">
    <source>
        <dbReference type="Google" id="ProtNLM"/>
    </source>
</evidence>
<dbReference type="Proteomes" id="UP000305067">
    <property type="component" value="Unassembled WGS sequence"/>
</dbReference>
<feature type="chain" id="PRO_5022806807" description="Secreted protein" evidence="1">
    <location>
        <begin position="18"/>
        <end position="83"/>
    </location>
</feature>
<gene>
    <name evidence="2" type="ORF">BDV98DRAFT_573680</name>
</gene>
<sequence>MLFTCLIICSFAYFSAPGCSVSAVDKAGLERRAVLSVLASSAMNGILSVCSVCWPDWGACGNGTDLHTWWEDGVDTELTLIER</sequence>
<evidence type="ECO:0000256" key="1">
    <source>
        <dbReference type="SAM" id="SignalP"/>
    </source>
</evidence>
<evidence type="ECO:0000313" key="2">
    <source>
        <dbReference type="EMBL" id="TFK97946.1"/>
    </source>
</evidence>
<dbReference type="AlphaFoldDB" id="A0A5C3Q8P9"/>
<evidence type="ECO:0000313" key="3">
    <source>
        <dbReference type="Proteomes" id="UP000305067"/>
    </source>
</evidence>
<protein>
    <recommendedName>
        <fullName evidence="4">Secreted protein</fullName>
    </recommendedName>
</protein>
<dbReference type="EMBL" id="ML178843">
    <property type="protein sequence ID" value="TFK97946.1"/>
    <property type="molecule type" value="Genomic_DNA"/>
</dbReference>